<name>A0ABU7KGC0_9ACTN</name>
<dbReference type="RefSeq" id="WP_330095044.1">
    <property type="nucleotide sequence ID" value="NZ_JAUZMY010000045.1"/>
</dbReference>
<accession>A0ABU7KGC0</accession>
<feature type="transmembrane region" description="Helical" evidence="1">
    <location>
        <begin position="59"/>
        <end position="81"/>
    </location>
</feature>
<proteinExistence type="predicted"/>
<feature type="transmembrane region" description="Helical" evidence="1">
    <location>
        <begin position="324"/>
        <end position="345"/>
    </location>
</feature>
<evidence type="ECO:0000256" key="1">
    <source>
        <dbReference type="SAM" id="Phobius"/>
    </source>
</evidence>
<feature type="transmembrane region" description="Helical" evidence="1">
    <location>
        <begin position="589"/>
        <end position="609"/>
    </location>
</feature>
<feature type="transmembrane region" description="Helical" evidence="1">
    <location>
        <begin position="455"/>
        <end position="483"/>
    </location>
</feature>
<dbReference type="Proteomes" id="UP001356095">
    <property type="component" value="Unassembled WGS sequence"/>
</dbReference>
<reference evidence="2 3" key="1">
    <citation type="submission" date="2023-08" db="EMBL/GenBank/DDBJ databases">
        <authorList>
            <person name="Girao M."/>
            <person name="Carvalho M.F."/>
        </authorList>
    </citation>
    <scope>NUCLEOTIDE SEQUENCE [LARGE SCALE GENOMIC DNA]</scope>
    <source>
        <strain evidence="2 3">CT-R113</strain>
    </source>
</reference>
<feature type="transmembrane region" description="Helical" evidence="1">
    <location>
        <begin position="351"/>
        <end position="368"/>
    </location>
</feature>
<keyword evidence="1" id="KW-0812">Transmembrane</keyword>
<dbReference type="EMBL" id="JAUZMY010000045">
    <property type="protein sequence ID" value="MEE2041284.1"/>
    <property type="molecule type" value="Genomic_DNA"/>
</dbReference>
<feature type="transmembrane region" description="Helical" evidence="1">
    <location>
        <begin position="503"/>
        <end position="524"/>
    </location>
</feature>
<protein>
    <recommendedName>
        <fullName evidence="4">Tape measure protein</fullName>
    </recommendedName>
</protein>
<dbReference type="Gene3D" id="1.20.120.20">
    <property type="entry name" value="Apolipoprotein"/>
    <property type="match status" value="1"/>
</dbReference>
<keyword evidence="1" id="KW-1133">Transmembrane helix</keyword>
<sequence length="797" mass="79698">MALKVGELVAYLRGDDSHLQRALKRTEQGLASVGRSAAFATLAASAVSLAAAIGPASGAVLALPPALLVAGAAAATLAVGLSGMGDALAATGGTAEELEEALDGLSPSAQSFVRSFAGFRSAFAPVRDAVQERLFAGLGSEVDRLALSSIPTLRTGMVGLSGALNTAAKSATSTMSSDVFNGTLSEVFAGTTRVTERFGQALGPLLQVLASLAVAGLPLVERFTEWAAGGIESAAAFLTTEAGAARLAGMVERAGDVLSQLGTIGSNLTTALGGMFGPAGASGAGLLDTIEALTERFATWAQSAEGQAGLSTLFDTLGAAAQNVLALLPLLTGTLGAVVSVLGMLPPGAQAGAAGFLAFAMVGGGLISRLGALTGTVKGVAGAIGSTASGISRFASGFRSADAAAGAASGKLGTVGGAVRKVGSALGSGIGTSAKFAASMVGLGAKALVMGAKMLAGWLMGLGPIGLIVAAVIAVVALVVIYWDQIVAAVTAGWEWVKQATAAAWEWVKSALGAALDFIVGLFMKWHPVGIIISHWDQIKAATAAAWDAVKAWIAAAWAAIVAVVTNHINRVKAFITAGWNAVKAANAAVWNGIKSVISAVWAAIVAVVSSVIGRVRSTVTGAWNTIKSATSSAWNSIRSSITNTINRAWSTVKGIVSRFTGIGRDIVNGIINGVTGAASRLYGKLRDMATGALDAAKNALGINSPSRVFANEIGRWIPPGVSAGIASAQTALDRDLAAMVAVPPPPPGWDGAAAGASGLGDGPRGPAVHIENWNATERVSAHELGETLHGLVSARG</sequence>
<gene>
    <name evidence="2" type="ORF">Q8791_29070</name>
</gene>
<keyword evidence="1" id="KW-0472">Membrane</keyword>
<evidence type="ECO:0008006" key="4">
    <source>
        <dbReference type="Google" id="ProtNLM"/>
    </source>
</evidence>
<comment type="caution">
    <text evidence="2">The sequence shown here is derived from an EMBL/GenBank/DDBJ whole genome shotgun (WGS) entry which is preliminary data.</text>
</comment>
<dbReference type="PANTHER" id="PTHR37813">
    <property type="entry name" value="FELS-2 PROPHAGE PROTEIN"/>
    <property type="match status" value="1"/>
</dbReference>
<feature type="transmembrane region" description="Helical" evidence="1">
    <location>
        <begin position="33"/>
        <end position="53"/>
    </location>
</feature>
<feature type="transmembrane region" description="Helical" evidence="1">
    <location>
        <begin position="545"/>
        <end position="569"/>
    </location>
</feature>
<organism evidence="2 3">
    <name type="scientific">Nocardiopsis codii</name>
    <dbReference type="NCBI Taxonomy" id="3065942"/>
    <lineage>
        <taxon>Bacteria</taxon>
        <taxon>Bacillati</taxon>
        <taxon>Actinomycetota</taxon>
        <taxon>Actinomycetes</taxon>
        <taxon>Streptosporangiales</taxon>
        <taxon>Nocardiopsidaceae</taxon>
        <taxon>Nocardiopsis</taxon>
    </lineage>
</organism>
<dbReference type="PANTHER" id="PTHR37813:SF1">
    <property type="entry name" value="FELS-2 PROPHAGE PROTEIN"/>
    <property type="match status" value="1"/>
</dbReference>
<evidence type="ECO:0000313" key="3">
    <source>
        <dbReference type="Proteomes" id="UP001356095"/>
    </source>
</evidence>
<keyword evidence="3" id="KW-1185">Reference proteome</keyword>
<evidence type="ECO:0000313" key="2">
    <source>
        <dbReference type="EMBL" id="MEE2041284.1"/>
    </source>
</evidence>